<name>A0AAV4G2C1_9GAST</name>
<comment type="caution">
    <text evidence="3">The sequence shown here is derived from an EMBL/GenBank/DDBJ whole genome shotgun (WGS) entry which is preliminary data.</text>
</comment>
<gene>
    <name evidence="3" type="ORF">ElyMa_004016700</name>
</gene>
<dbReference type="EMBL" id="BMAT01008171">
    <property type="protein sequence ID" value="GFR79306.1"/>
    <property type="molecule type" value="Genomic_DNA"/>
</dbReference>
<feature type="compositionally biased region" description="Basic residues" evidence="1">
    <location>
        <begin position="163"/>
        <end position="172"/>
    </location>
</feature>
<evidence type="ECO:0000313" key="4">
    <source>
        <dbReference type="Proteomes" id="UP000762676"/>
    </source>
</evidence>
<evidence type="ECO:0000259" key="2">
    <source>
        <dbReference type="PROSITE" id="PS50994"/>
    </source>
</evidence>
<keyword evidence="4" id="KW-1185">Reference proteome</keyword>
<organism evidence="3 4">
    <name type="scientific">Elysia marginata</name>
    <dbReference type="NCBI Taxonomy" id="1093978"/>
    <lineage>
        <taxon>Eukaryota</taxon>
        <taxon>Metazoa</taxon>
        <taxon>Spiralia</taxon>
        <taxon>Lophotrochozoa</taxon>
        <taxon>Mollusca</taxon>
        <taxon>Gastropoda</taxon>
        <taxon>Heterobranchia</taxon>
        <taxon>Euthyneura</taxon>
        <taxon>Panpulmonata</taxon>
        <taxon>Sacoglossa</taxon>
        <taxon>Placobranchoidea</taxon>
        <taxon>Plakobranchidae</taxon>
        <taxon>Elysia</taxon>
    </lineage>
</organism>
<feature type="domain" description="Integrase catalytic" evidence="2">
    <location>
        <begin position="1"/>
        <end position="74"/>
    </location>
</feature>
<dbReference type="InterPro" id="IPR001584">
    <property type="entry name" value="Integrase_cat-core"/>
</dbReference>
<dbReference type="Gene3D" id="3.30.420.10">
    <property type="entry name" value="Ribonuclease H-like superfamily/Ribonuclease H"/>
    <property type="match status" value="1"/>
</dbReference>
<protein>
    <submittedName>
        <fullName evidence="3">Pol polyprotein</fullName>
    </submittedName>
</protein>
<dbReference type="Proteomes" id="UP000762676">
    <property type="component" value="Unassembled WGS sequence"/>
</dbReference>
<accession>A0AAV4G2C1</accession>
<dbReference type="PROSITE" id="PS50994">
    <property type="entry name" value="INTEGRASE"/>
    <property type="match status" value="1"/>
</dbReference>
<sequence>MDPSSDGKEDILVMTHFFTKWTVAIVTPDQSAASVLRALIRNWRVHYGVPLRPHSDQGRSFEAEVVRQLCDHYGEKGGYFIINDSNGQILRKCGNELRKYYQQPPEVYEPEPAVTCEAPPNTEHQPPKGGILDRVRGLVLPTPLVPLVPPSSPSSVESTSKTALRRSNRARRPPNIIDLSTHC</sequence>
<evidence type="ECO:0000313" key="3">
    <source>
        <dbReference type="EMBL" id="GFR79306.1"/>
    </source>
</evidence>
<dbReference type="InterPro" id="IPR012337">
    <property type="entry name" value="RNaseH-like_sf"/>
</dbReference>
<dbReference type="GO" id="GO:0003676">
    <property type="term" value="F:nucleic acid binding"/>
    <property type="evidence" value="ECO:0007669"/>
    <property type="project" value="InterPro"/>
</dbReference>
<evidence type="ECO:0000256" key="1">
    <source>
        <dbReference type="SAM" id="MobiDB-lite"/>
    </source>
</evidence>
<reference evidence="3 4" key="1">
    <citation type="journal article" date="2021" name="Elife">
        <title>Chloroplast acquisition without the gene transfer in kleptoplastic sea slugs, Plakobranchus ocellatus.</title>
        <authorList>
            <person name="Maeda T."/>
            <person name="Takahashi S."/>
            <person name="Yoshida T."/>
            <person name="Shimamura S."/>
            <person name="Takaki Y."/>
            <person name="Nagai Y."/>
            <person name="Toyoda A."/>
            <person name="Suzuki Y."/>
            <person name="Arimoto A."/>
            <person name="Ishii H."/>
            <person name="Satoh N."/>
            <person name="Nishiyama T."/>
            <person name="Hasebe M."/>
            <person name="Maruyama T."/>
            <person name="Minagawa J."/>
            <person name="Obokata J."/>
            <person name="Shigenobu S."/>
        </authorList>
    </citation>
    <scope>NUCLEOTIDE SEQUENCE [LARGE SCALE GENOMIC DNA]</scope>
</reference>
<feature type="region of interest" description="Disordered" evidence="1">
    <location>
        <begin position="149"/>
        <end position="183"/>
    </location>
</feature>
<dbReference type="GO" id="GO:0015074">
    <property type="term" value="P:DNA integration"/>
    <property type="evidence" value="ECO:0007669"/>
    <property type="project" value="InterPro"/>
</dbReference>
<dbReference type="InterPro" id="IPR036397">
    <property type="entry name" value="RNaseH_sf"/>
</dbReference>
<proteinExistence type="predicted"/>
<dbReference type="SUPFAM" id="SSF53098">
    <property type="entry name" value="Ribonuclease H-like"/>
    <property type="match status" value="1"/>
</dbReference>
<dbReference type="AlphaFoldDB" id="A0AAV4G2C1"/>